<evidence type="ECO:0000256" key="1">
    <source>
        <dbReference type="SAM" id="MobiDB-lite"/>
    </source>
</evidence>
<dbReference type="EMBL" id="JAAXPC010000026">
    <property type="protein sequence ID" value="NKY04999.1"/>
    <property type="molecule type" value="Genomic_DNA"/>
</dbReference>
<accession>A0A846WTM9</accession>
<feature type="domain" description="MrfA-like Zn-binding" evidence="2">
    <location>
        <begin position="539"/>
        <end position="643"/>
    </location>
</feature>
<feature type="region of interest" description="Disordered" evidence="1">
    <location>
        <begin position="1"/>
        <end position="22"/>
    </location>
</feature>
<organism evidence="3 4">
    <name type="scientific">Gordonia polyisoprenivorans</name>
    <dbReference type="NCBI Taxonomy" id="84595"/>
    <lineage>
        <taxon>Bacteria</taxon>
        <taxon>Bacillati</taxon>
        <taxon>Actinomycetota</taxon>
        <taxon>Actinomycetes</taxon>
        <taxon>Mycobacteriales</taxon>
        <taxon>Gordoniaceae</taxon>
        <taxon>Gordonia</taxon>
    </lineage>
</organism>
<sequence length="679" mass="75529">MTDSSGVMYDATRPLDPMGDAETLEKDGARKNFAKVGSARPSSLLYTYGPGSIMDLPHFTVMPSGLDDWDRVWKRRGGIPTVHAPRLLEVVRVMLGSQVGELRPFPWEPKPTIFSQGGRDLGVPARVFPQWMRCTGCDRLAPISVFDYTNTKPFRTDEAIFEHSPCHGRRGRIAKKGSTRRPVVPARYLLACVNGHLDEFPYDWWVHEGSPCSKADVPVLKMRERAGGKGASAVIVCESCNATRPMNEAQGVAGRAKLPQCRGRLPHLDGFAGGSCTAEPRLMLVGASNLWFPATLSIIDMPRLDPKERLADEADRIRVALGDDLAAFAGQISVIRALLKARQVHNDDWSDSQLRELIDAALRPPMSEDQRQEKKERWDPIDLLVPEWRYLQRDPASDFHTDERSGLTLSPRTVANDMPAGVSRVLAVDRLRKVNAVVGFTRIDELDRVNDVTNRLVSLTRTDRPKWTVATEDRGEGVFLQLDEDSVRAWEDRVASSELWASHKAAHRRNFERRFSETAEVVNPEERMRPPRYWLLHTLAHLLIREMAMDSGYGAASLSERIYAWRGDGARPAAAGILICTTASDSDGTLGGLVRLSEADLLAAIVRGALHRAGRCSSDPVCAVRTPHDPEDFLHGAACHCCVMASETSCERANRFLDRRFLLALPGSDLGFFGKPDDW</sequence>
<dbReference type="Proteomes" id="UP000563898">
    <property type="component" value="Unassembled WGS sequence"/>
</dbReference>
<comment type="caution">
    <text evidence="3">The sequence shown here is derived from an EMBL/GenBank/DDBJ whole genome shotgun (WGS) entry which is preliminary data.</text>
</comment>
<reference evidence="3 4" key="1">
    <citation type="submission" date="2020-04" db="EMBL/GenBank/DDBJ databases">
        <title>MicrobeNet Type strains.</title>
        <authorList>
            <person name="Nicholson A.C."/>
        </authorList>
    </citation>
    <scope>NUCLEOTIDE SEQUENCE [LARGE SCALE GENOMIC DNA]</scope>
    <source>
        <strain evidence="3 4">ATCC BAA-14</strain>
    </source>
</reference>
<dbReference type="AlphaFoldDB" id="A0A846WTM9"/>
<dbReference type="InterPro" id="IPR018973">
    <property type="entry name" value="MZB"/>
</dbReference>
<gene>
    <name evidence="3" type="ORF">HGA05_25905</name>
</gene>
<dbReference type="Pfam" id="PF09369">
    <property type="entry name" value="MZB"/>
    <property type="match status" value="1"/>
</dbReference>
<name>A0A846WTM9_9ACTN</name>
<dbReference type="RefSeq" id="WP_006372059.1">
    <property type="nucleotide sequence ID" value="NZ_CP073075.1"/>
</dbReference>
<protein>
    <submittedName>
        <fullName evidence="3">DUF1998 domain-containing protein</fullName>
    </submittedName>
</protein>
<evidence type="ECO:0000259" key="2">
    <source>
        <dbReference type="Pfam" id="PF09369"/>
    </source>
</evidence>
<dbReference type="NCBIfam" id="NF038324">
    <property type="entry name" value="DrmB_fam"/>
    <property type="match status" value="1"/>
</dbReference>
<proteinExistence type="predicted"/>
<evidence type="ECO:0000313" key="4">
    <source>
        <dbReference type="Proteomes" id="UP000563898"/>
    </source>
</evidence>
<evidence type="ECO:0000313" key="3">
    <source>
        <dbReference type="EMBL" id="NKY04999.1"/>
    </source>
</evidence>
<dbReference type="InterPro" id="IPR047721">
    <property type="entry name" value="DrmB"/>
</dbReference>